<comment type="caution">
    <text evidence="2">The sequence shown here is derived from an EMBL/GenBank/DDBJ whole genome shotgun (WGS) entry which is preliminary data.</text>
</comment>
<accession>A0AAV7LBQ1</accession>
<proteinExistence type="predicted"/>
<dbReference type="EMBL" id="JANPWB010000015">
    <property type="protein sequence ID" value="KAJ1089056.1"/>
    <property type="molecule type" value="Genomic_DNA"/>
</dbReference>
<keyword evidence="3" id="KW-1185">Reference proteome</keyword>
<organism evidence="2 3">
    <name type="scientific">Pleurodeles waltl</name>
    <name type="common">Iberian ribbed newt</name>
    <dbReference type="NCBI Taxonomy" id="8319"/>
    <lineage>
        <taxon>Eukaryota</taxon>
        <taxon>Metazoa</taxon>
        <taxon>Chordata</taxon>
        <taxon>Craniata</taxon>
        <taxon>Vertebrata</taxon>
        <taxon>Euteleostomi</taxon>
        <taxon>Amphibia</taxon>
        <taxon>Batrachia</taxon>
        <taxon>Caudata</taxon>
        <taxon>Salamandroidea</taxon>
        <taxon>Salamandridae</taxon>
        <taxon>Pleurodelinae</taxon>
        <taxon>Pleurodeles</taxon>
    </lineage>
</organism>
<name>A0AAV7LBQ1_PLEWA</name>
<protein>
    <submittedName>
        <fullName evidence="2">Uncharacterized protein</fullName>
    </submittedName>
</protein>
<reference evidence="2" key="1">
    <citation type="journal article" date="2022" name="bioRxiv">
        <title>Sequencing and chromosome-scale assembly of the giantPleurodeles waltlgenome.</title>
        <authorList>
            <person name="Brown T."/>
            <person name="Elewa A."/>
            <person name="Iarovenko S."/>
            <person name="Subramanian E."/>
            <person name="Araus A.J."/>
            <person name="Petzold A."/>
            <person name="Susuki M."/>
            <person name="Suzuki K.-i.T."/>
            <person name="Hayashi T."/>
            <person name="Toyoda A."/>
            <person name="Oliveira C."/>
            <person name="Osipova E."/>
            <person name="Leigh N.D."/>
            <person name="Simon A."/>
            <person name="Yun M.H."/>
        </authorList>
    </citation>
    <scope>NUCLEOTIDE SEQUENCE</scope>
    <source>
        <strain evidence="2">20211129_DDA</strain>
        <tissue evidence="2">Liver</tissue>
    </source>
</reference>
<sequence>MWSKKCPQAPEGPKNPPPLPDLAGDKSLWAPTAGAHHQEALGEPCSASGFQAGSLRHARGPPSHRIPGALTRQSHCIQEGPHRPASIQPSRRRSRRHQGGTGLTSPGRAAQQPCAARSQNARGPGLQGSGGCSPIRPLNGPLSSAPPQPAPAGTQEPTPERLQQHAAARPSRACHSPVGPTPAEPSSESPADGVSGSRNFGTGKGTVPTSKSPGWEERY</sequence>
<dbReference type="Proteomes" id="UP001066276">
    <property type="component" value="Chromosome 11"/>
</dbReference>
<dbReference type="AlphaFoldDB" id="A0AAV7LBQ1"/>
<evidence type="ECO:0000313" key="3">
    <source>
        <dbReference type="Proteomes" id="UP001066276"/>
    </source>
</evidence>
<evidence type="ECO:0000256" key="1">
    <source>
        <dbReference type="SAM" id="MobiDB-lite"/>
    </source>
</evidence>
<gene>
    <name evidence="2" type="ORF">NDU88_002209</name>
</gene>
<feature type="region of interest" description="Disordered" evidence="1">
    <location>
        <begin position="1"/>
        <end position="219"/>
    </location>
</feature>
<evidence type="ECO:0000313" key="2">
    <source>
        <dbReference type="EMBL" id="KAJ1089056.1"/>
    </source>
</evidence>